<dbReference type="STRING" id="1168289.GCA_000259075_03717"/>
<name>A0A2T0XAB5_9BACT</name>
<dbReference type="EMBL" id="QPIZ01000034">
    <property type="protein sequence ID" value="RCW28905.1"/>
    <property type="molecule type" value="Genomic_DNA"/>
</dbReference>
<dbReference type="GO" id="GO:0016301">
    <property type="term" value="F:kinase activity"/>
    <property type="evidence" value="ECO:0007669"/>
    <property type="project" value="UniProtKB-KW"/>
</dbReference>
<dbReference type="AlphaFoldDB" id="A0A2T0XAB5"/>
<evidence type="ECO:0000256" key="1">
    <source>
        <dbReference type="ARBA" id="ARBA00006479"/>
    </source>
</evidence>
<keyword evidence="3" id="KW-1185">Reference proteome</keyword>
<dbReference type="Proteomes" id="UP000252733">
    <property type="component" value="Unassembled WGS sequence"/>
</dbReference>
<keyword evidence="2" id="KW-0808">Transferase</keyword>
<comment type="similarity">
    <text evidence="1">Belongs to the ROK (NagC/XylR) family.</text>
</comment>
<evidence type="ECO:0000313" key="3">
    <source>
        <dbReference type="Proteomes" id="UP000252733"/>
    </source>
</evidence>
<evidence type="ECO:0000313" key="2">
    <source>
        <dbReference type="EMBL" id="RCW28905.1"/>
    </source>
</evidence>
<gene>
    <name evidence="2" type="ORF">DFO77_13419</name>
</gene>
<dbReference type="OrthoDB" id="9810372at2"/>
<dbReference type="PANTHER" id="PTHR18964">
    <property type="entry name" value="ROK (REPRESSOR, ORF, KINASE) FAMILY"/>
    <property type="match status" value="1"/>
</dbReference>
<dbReference type="InterPro" id="IPR000600">
    <property type="entry name" value="ROK"/>
</dbReference>
<keyword evidence="2" id="KW-0418">Kinase</keyword>
<protein>
    <submittedName>
        <fullName evidence="2">Glucokinase</fullName>
    </submittedName>
</protein>
<dbReference type="Pfam" id="PF00480">
    <property type="entry name" value="ROK"/>
    <property type="match status" value="1"/>
</dbReference>
<dbReference type="SUPFAM" id="SSF53067">
    <property type="entry name" value="Actin-like ATPase domain"/>
    <property type="match status" value="1"/>
</dbReference>
<dbReference type="InterPro" id="IPR043129">
    <property type="entry name" value="ATPase_NBD"/>
</dbReference>
<accession>A0A2T0XAB5</accession>
<organism evidence="2 3">
    <name type="scientific">Marinilabilia salmonicolor</name>
    <dbReference type="NCBI Taxonomy" id="989"/>
    <lineage>
        <taxon>Bacteria</taxon>
        <taxon>Pseudomonadati</taxon>
        <taxon>Bacteroidota</taxon>
        <taxon>Bacteroidia</taxon>
        <taxon>Marinilabiliales</taxon>
        <taxon>Marinilabiliaceae</taxon>
        <taxon>Marinilabilia</taxon>
    </lineage>
</organism>
<dbReference type="Gene3D" id="3.30.420.40">
    <property type="match status" value="2"/>
</dbReference>
<dbReference type="RefSeq" id="WP_106154263.1">
    <property type="nucleotide sequence ID" value="NZ_PVTS01000018.1"/>
</dbReference>
<proteinExistence type="inferred from homology"/>
<sequence length="288" mass="31755">MQKTIIGVDLGGTNMRAGRVNQDNIEQISKNFVPKTEDPQIVYEELRRTIRDVWNPQVSGIGIGVPGIVDYKTGVIFDIQNIPSWQEIPLGRMLKEEFNVPVYINNDANCFAAGERFFGAGKDFDDFTGLIIGTGLGAGIIKNGHLLPDQNCGSGEFGMIPYLDNNYEHYCSGQYFEHQGGLKGKEAALLAEQNDPEALKLFSKFGQHLGNAIKTIIFAVDPAAIILGGSVSGSYRFFEASLKEELATFPYAKSIRNLKIIPSEIPDVAILGAAGLYYEQEQFRNHNQ</sequence>
<reference evidence="2 3" key="1">
    <citation type="submission" date="2018-07" db="EMBL/GenBank/DDBJ databases">
        <title>Freshwater and sediment microbial communities from various areas in North America, analyzing microbe dynamics in response to fracking.</title>
        <authorList>
            <person name="Lamendella R."/>
        </authorList>
    </citation>
    <scope>NUCLEOTIDE SEQUENCE [LARGE SCALE GENOMIC DNA]</scope>
    <source>
        <strain evidence="2 3">160A</strain>
    </source>
</reference>
<comment type="caution">
    <text evidence="2">The sequence shown here is derived from an EMBL/GenBank/DDBJ whole genome shotgun (WGS) entry which is preliminary data.</text>
</comment>
<dbReference type="PANTHER" id="PTHR18964:SF149">
    <property type="entry name" value="BIFUNCTIONAL UDP-N-ACETYLGLUCOSAMINE 2-EPIMERASE_N-ACETYLMANNOSAMINE KINASE"/>
    <property type="match status" value="1"/>
</dbReference>